<dbReference type="EMBL" id="CP042187">
    <property type="protein sequence ID" value="QDS69530.1"/>
    <property type="molecule type" value="Genomic_DNA"/>
</dbReference>
<name>A0A517L1L8_9PEZI</name>
<evidence type="ECO:0000256" key="1">
    <source>
        <dbReference type="SAM" id="SignalP"/>
    </source>
</evidence>
<organism evidence="2 3">
    <name type="scientific">Venturia effusa</name>
    <dbReference type="NCBI Taxonomy" id="50376"/>
    <lineage>
        <taxon>Eukaryota</taxon>
        <taxon>Fungi</taxon>
        <taxon>Dikarya</taxon>
        <taxon>Ascomycota</taxon>
        <taxon>Pezizomycotina</taxon>
        <taxon>Dothideomycetes</taxon>
        <taxon>Pleosporomycetidae</taxon>
        <taxon>Venturiales</taxon>
        <taxon>Venturiaceae</taxon>
        <taxon>Venturia</taxon>
    </lineage>
</organism>
<sequence length="246" mass="26861">MNVFSAWPLILLLAAVPAHGWSSGWSFDSARKFNLCYQLVKKQWGPQKYRIETKTGKCNDGHTLDVFCEFDYPRGSGYSHRSFTCPDNLACIPNASGGQYPDAGCLYAPTMKGIKLAGDRDGHACSPGLRIGDEPAYVSSIIYADKPSLAKWIDACMVVQSGTDKHLYNHAPCDDKPVIIRLEALTTYQACVDANGDDAAMTTDIPYSWRLASPGNQARDLNGKSLSEMITIDNSTDSTFSITIGD</sequence>
<dbReference type="OrthoDB" id="3941140at2759"/>
<protein>
    <submittedName>
        <fullName evidence="2">Uncharacterized protein</fullName>
    </submittedName>
</protein>
<evidence type="ECO:0000313" key="3">
    <source>
        <dbReference type="Proteomes" id="UP000316270"/>
    </source>
</evidence>
<keyword evidence="3" id="KW-1185">Reference proteome</keyword>
<reference evidence="2 3" key="1">
    <citation type="submission" date="2019-07" db="EMBL/GenBank/DDBJ databases">
        <title>Finished genome of Venturia effusa.</title>
        <authorList>
            <person name="Young C.A."/>
            <person name="Cox M.P."/>
            <person name="Ganley A.R.D."/>
            <person name="David W.J."/>
        </authorList>
    </citation>
    <scope>NUCLEOTIDE SEQUENCE [LARGE SCALE GENOMIC DNA]</scope>
    <source>
        <strain evidence="3">albino</strain>
    </source>
</reference>
<gene>
    <name evidence="2" type="ORF">FKW77_007572</name>
</gene>
<accession>A0A517L1L8</accession>
<proteinExistence type="predicted"/>
<feature type="chain" id="PRO_5022228405" evidence="1">
    <location>
        <begin position="21"/>
        <end position="246"/>
    </location>
</feature>
<dbReference type="AlphaFoldDB" id="A0A517L1L8"/>
<feature type="signal peptide" evidence="1">
    <location>
        <begin position="1"/>
        <end position="20"/>
    </location>
</feature>
<dbReference type="Proteomes" id="UP000316270">
    <property type="component" value="Chromosome 3"/>
</dbReference>
<keyword evidence="1" id="KW-0732">Signal</keyword>
<evidence type="ECO:0000313" key="2">
    <source>
        <dbReference type="EMBL" id="QDS69530.1"/>
    </source>
</evidence>